<proteinExistence type="predicted"/>
<evidence type="ECO:0000313" key="3">
    <source>
        <dbReference type="Proteomes" id="UP000602004"/>
    </source>
</evidence>
<organism evidence="2 3">
    <name type="scientific">Paraburkholderia caffeinilytica</name>
    <dbReference type="NCBI Taxonomy" id="1761016"/>
    <lineage>
        <taxon>Bacteria</taxon>
        <taxon>Pseudomonadati</taxon>
        <taxon>Pseudomonadota</taxon>
        <taxon>Betaproteobacteria</taxon>
        <taxon>Burkholderiales</taxon>
        <taxon>Burkholderiaceae</taxon>
        <taxon>Paraburkholderia</taxon>
    </lineage>
</organism>
<comment type="caution">
    <text evidence="2">The sequence shown here is derived from an EMBL/GenBank/DDBJ whole genome shotgun (WGS) entry which is preliminary data.</text>
</comment>
<reference evidence="3" key="1">
    <citation type="journal article" date="2019" name="Int. J. Syst. Evol. Microbiol.">
        <title>The Global Catalogue of Microorganisms (GCM) 10K type strain sequencing project: providing services to taxonomists for standard genome sequencing and annotation.</title>
        <authorList>
            <consortium name="The Broad Institute Genomics Platform"/>
            <consortium name="The Broad Institute Genome Sequencing Center for Infectious Disease"/>
            <person name="Wu L."/>
            <person name="Ma J."/>
        </authorList>
    </citation>
    <scope>NUCLEOTIDE SEQUENCE [LARGE SCALE GENOMIC DNA]</scope>
    <source>
        <strain evidence="3">CGMCC 1.15103</strain>
    </source>
</reference>
<keyword evidence="1" id="KW-1133">Transmembrane helix</keyword>
<evidence type="ECO:0000313" key="2">
    <source>
        <dbReference type="EMBL" id="GGC20370.1"/>
    </source>
</evidence>
<accession>A0ABQ1L8X1</accession>
<sequence>MGFQLATVKAWADLALTCASLIALPVAGFWAYNNFAAEDTHTLNPNITVSADLLPYSQDFELLVVHAKPKNIGKVPVILRGKANGDIDISVKSISEGLTPPASKLAVAVNEAKLDTVAENKNITSEYADGYYMEPGIEYDEVRSFVVRKNATYLVRVEIHDFEKDNFVDASCIVRAQ</sequence>
<gene>
    <name evidence="2" type="ORF">GCM10011400_03360</name>
</gene>
<protein>
    <submittedName>
        <fullName evidence="2">Uncharacterized protein</fullName>
    </submittedName>
</protein>
<feature type="transmembrane region" description="Helical" evidence="1">
    <location>
        <begin position="12"/>
        <end position="32"/>
    </location>
</feature>
<name>A0ABQ1L8X1_9BURK</name>
<dbReference type="Proteomes" id="UP000602004">
    <property type="component" value="Unassembled WGS sequence"/>
</dbReference>
<keyword evidence="1" id="KW-0812">Transmembrane</keyword>
<evidence type="ECO:0000256" key="1">
    <source>
        <dbReference type="SAM" id="Phobius"/>
    </source>
</evidence>
<keyword evidence="1" id="KW-0472">Membrane</keyword>
<keyword evidence="3" id="KW-1185">Reference proteome</keyword>
<dbReference type="EMBL" id="BMHL01000001">
    <property type="protein sequence ID" value="GGC20370.1"/>
    <property type="molecule type" value="Genomic_DNA"/>
</dbReference>